<feature type="transmembrane region" description="Helical" evidence="2">
    <location>
        <begin position="192"/>
        <end position="217"/>
    </location>
</feature>
<dbReference type="EMBL" id="BMDD01000002">
    <property type="protein sequence ID" value="GGH77944.1"/>
    <property type="molecule type" value="Genomic_DNA"/>
</dbReference>
<evidence type="ECO:0000256" key="2">
    <source>
        <dbReference type="SAM" id="Phobius"/>
    </source>
</evidence>
<protein>
    <recommendedName>
        <fullName evidence="5">Yip1 domain-containing protein</fullName>
    </recommendedName>
</protein>
<keyword evidence="2" id="KW-0812">Transmembrane</keyword>
<feature type="transmembrane region" description="Helical" evidence="2">
    <location>
        <begin position="258"/>
        <end position="277"/>
    </location>
</feature>
<keyword evidence="2" id="KW-1133">Transmembrane helix</keyword>
<evidence type="ECO:0000256" key="1">
    <source>
        <dbReference type="SAM" id="MobiDB-lite"/>
    </source>
</evidence>
<feature type="transmembrane region" description="Helical" evidence="2">
    <location>
        <begin position="289"/>
        <end position="309"/>
    </location>
</feature>
<feature type="compositionally biased region" description="Low complexity" evidence="1">
    <location>
        <begin position="53"/>
        <end position="73"/>
    </location>
</feature>
<evidence type="ECO:0008006" key="5">
    <source>
        <dbReference type="Google" id="ProtNLM"/>
    </source>
</evidence>
<accession>A0ABQ1ZV38</accession>
<keyword evidence="4" id="KW-1185">Reference proteome</keyword>
<name>A0ABQ1ZV38_9BACL</name>
<comment type="caution">
    <text evidence="3">The sequence shown here is derived from an EMBL/GenBank/DDBJ whole genome shotgun (WGS) entry which is preliminary data.</text>
</comment>
<dbReference type="Proteomes" id="UP000605427">
    <property type="component" value="Unassembled WGS sequence"/>
</dbReference>
<dbReference type="RefSeq" id="WP_172247409.1">
    <property type="nucleotide sequence ID" value="NZ_BMDD01000002.1"/>
</dbReference>
<evidence type="ECO:0000313" key="4">
    <source>
        <dbReference type="Proteomes" id="UP000605427"/>
    </source>
</evidence>
<feature type="transmembrane region" description="Helical" evidence="2">
    <location>
        <begin position="229"/>
        <end position="252"/>
    </location>
</feature>
<evidence type="ECO:0000313" key="3">
    <source>
        <dbReference type="EMBL" id="GGH77944.1"/>
    </source>
</evidence>
<feature type="region of interest" description="Disordered" evidence="1">
    <location>
        <begin position="22"/>
        <end position="97"/>
    </location>
</feature>
<feature type="compositionally biased region" description="Basic and acidic residues" evidence="1">
    <location>
        <begin position="41"/>
        <end position="50"/>
    </location>
</feature>
<gene>
    <name evidence="3" type="ORF">GCM10007362_22460</name>
</gene>
<sequence>MAYCTNCGTEIQTGEIHVCPLDPKESRTSEENIGGVSLGKHSAEGPKEEAAQPFLAPHAAPAIPAPLPAVAQPVTEGPSGHARQPGQPGQSSAASATASRFAEAAKGEWNKLDTGKLLGLLKNPLSALRLRGDSDLMLGIFGIVSPILGFLIWAWALKRSIVNSVAGGLSDIGFFGDDLGALSGTLSSRITIVGPLFAASIVSVVILLAVAYLLGNWRGQEKQSSRDGIVSLGGVQLFAGAVFLVSALLVFVSPSLSMLLLTGTILLAFVFTQYAAIRMFRIPEERVSLFLVLTVAIQVVAVAIILGSFSSQLADGFQRVIGGF</sequence>
<keyword evidence="2" id="KW-0472">Membrane</keyword>
<organism evidence="3 4">
    <name type="scientific">Saccharibacillus endophyticus</name>
    <dbReference type="NCBI Taxonomy" id="2060666"/>
    <lineage>
        <taxon>Bacteria</taxon>
        <taxon>Bacillati</taxon>
        <taxon>Bacillota</taxon>
        <taxon>Bacilli</taxon>
        <taxon>Bacillales</taxon>
        <taxon>Paenibacillaceae</taxon>
        <taxon>Saccharibacillus</taxon>
    </lineage>
</organism>
<feature type="transmembrane region" description="Helical" evidence="2">
    <location>
        <begin position="136"/>
        <end position="156"/>
    </location>
</feature>
<proteinExistence type="predicted"/>
<reference evidence="4" key="1">
    <citation type="journal article" date="2019" name="Int. J. Syst. Evol. Microbiol.">
        <title>The Global Catalogue of Microorganisms (GCM) 10K type strain sequencing project: providing services to taxonomists for standard genome sequencing and annotation.</title>
        <authorList>
            <consortium name="The Broad Institute Genomics Platform"/>
            <consortium name="The Broad Institute Genome Sequencing Center for Infectious Disease"/>
            <person name="Wu L."/>
            <person name="Ma J."/>
        </authorList>
    </citation>
    <scope>NUCLEOTIDE SEQUENCE [LARGE SCALE GENOMIC DNA]</scope>
    <source>
        <strain evidence="4">CCM 8702</strain>
    </source>
</reference>